<dbReference type="EMBL" id="LR796181">
    <property type="protein sequence ID" value="CAB4124443.1"/>
    <property type="molecule type" value="Genomic_DNA"/>
</dbReference>
<keyword evidence="1" id="KW-0812">Transmembrane</keyword>
<evidence type="ECO:0000313" key="3">
    <source>
        <dbReference type="EMBL" id="CAB5220630.1"/>
    </source>
</evidence>
<name>A0A6J5KTV9_9CAUD</name>
<sequence>MSASKTWYKWPKGYFEKGWLPWYTILIRLFFFPIAFTLIVTLMVTLFFSYGKDEATDLWEHFF</sequence>
<evidence type="ECO:0000256" key="1">
    <source>
        <dbReference type="SAM" id="Phobius"/>
    </source>
</evidence>
<feature type="transmembrane region" description="Helical" evidence="1">
    <location>
        <begin position="20"/>
        <end position="48"/>
    </location>
</feature>
<gene>
    <name evidence="3" type="ORF">UFOVP246_16</name>
    <name evidence="2" type="ORF">UFOVP59_16</name>
</gene>
<accession>A0A6J5KTV9</accession>
<reference evidence="2" key="1">
    <citation type="submission" date="2020-04" db="EMBL/GenBank/DDBJ databases">
        <authorList>
            <person name="Chiriac C."/>
            <person name="Salcher M."/>
            <person name="Ghai R."/>
            <person name="Kavagutti S V."/>
        </authorList>
    </citation>
    <scope>NUCLEOTIDE SEQUENCE</scope>
</reference>
<dbReference type="EMBL" id="LR798291">
    <property type="protein sequence ID" value="CAB5220630.1"/>
    <property type="molecule type" value="Genomic_DNA"/>
</dbReference>
<protein>
    <submittedName>
        <fullName evidence="2">Uncharacterized protein</fullName>
    </submittedName>
</protein>
<keyword evidence="1" id="KW-0472">Membrane</keyword>
<proteinExistence type="predicted"/>
<evidence type="ECO:0000313" key="2">
    <source>
        <dbReference type="EMBL" id="CAB4124443.1"/>
    </source>
</evidence>
<organism evidence="2">
    <name type="scientific">uncultured Caudovirales phage</name>
    <dbReference type="NCBI Taxonomy" id="2100421"/>
    <lineage>
        <taxon>Viruses</taxon>
        <taxon>Duplodnaviria</taxon>
        <taxon>Heunggongvirae</taxon>
        <taxon>Uroviricota</taxon>
        <taxon>Caudoviricetes</taxon>
        <taxon>Peduoviridae</taxon>
        <taxon>Maltschvirus</taxon>
        <taxon>Maltschvirus maltsch</taxon>
    </lineage>
</organism>
<keyword evidence="1" id="KW-1133">Transmembrane helix</keyword>